<protein>
    <submittedName>
        <fullName evidence="2">Nitroreductase family protein</fullName>
    </submittedName>
</protein>
<gene>
    <name evidence="2" type="ORF">GALL_421850</name>
</gene>
<dbReference type="Gene3D" id="3.40.109.10">
    <property type="entry name" value="NADH Oxidase"/>
    <property type="match status" value="1"/>
</dbReference>
<organism evidence="2">
    <name type="scientific">mine drainage metagenome</name>
    <dbReference type="NCBI Taxonomy" id="410659"/>
    <lineage>
        <taxon>unclassified sequences</taxon>
        <taxon>metagenomes</taxon>
        <taxon>ecological metagenomes</taxon>
    </lineage>
</organism>
<feature type="domain" description="Nitroreductase" evidence="1">
    <location>
        <begin position="47"/>
        <end position="211"/>
    </location>
</feature>
<dbReference type="GO" id="GO:0016491">
    <property type="term" value="F:oxidoreductase activity"/>
    <property type="evidence" value="ECO:0007669"/>
    <property type="project" value="InterPro"/>
</dbReference>
<dbReference type="AlphaFoldDB" id="A0A1J5QF31"/>
<dbReference type="PANTHER" id="PTHR43745">
    <property type="entry name" value="NITROREDUCTASE MJ1384-RELATED"/>
    <property type="match status" value="1"/>
</dbReference>
<name>A0A1J5QF31_9ZZZZ</name>
<evidence type="ECO:0000313" key="2">
    <source>
        <dbReference type="EMBL" id="OIQ76139.1"/>
    </source>
</evidence>
<dbReference type="EMBL" id="MLJW01001956">
    <property type="protein sequence ID" value="OIQ76139.1"/>
    <property type="molecule type" value="Genomic_DNA"/>
</dbReference>
<dbReference type="InterPro" id="IPR052544">
    <property type="entry name" value="Bacteriocin_Proc_Enz"/>
</dbReference>
<proteinExistence type="predicted"/>
<sequence>MNTVTKFALGLMGRLRPEPAQVDSAASIALPPPSRHGGLPLMEALGKRHSSREFAADPLPPQQLSDLLWAAYGTNRPDGGRTAPSALNAQEIDVFVALPTGAYRYDAALHALHLVAASDLRRVTGYQDFVDEAPLDLVYVADHARMRQVPVTQRDSFASVAAGAIAQNVYLFAASNDLVAVIRAWIDRAAIADALGLTHDQQVLLSQTVGYPKMAP</sequence>
<accession>A0A1J5QF31</accession>
<dbReference type="InterPro" id="IPR029479">
    <property type="entry name" value="Nitroreductase"/>
</dbReference>
<reference evidence="2" key="1">
    <citation type="submission" date="2016-10" db="EMBL/GenBank/DDBJ databases">
        <title>Sequence of Gallionella enrichment culture.</title>
        <authorList>
            <person name="Poehlein A."/>
            <person name="Muehling M."/>
            <person name="Daniel R."/>
        </authorList>
    </citation>
    <scope>NUCLEOTIDE SEQUENCE</scope>
</reference>
<dbReference type="SUPFAM" id="SSF55469">
    <property type="entry name" value="FMN-dependent nitroreductase-like"/>
    <property type="match status" value="1"/>
</dbReference>
<dbReference type="CDD" id="cd02142">
    <property type="entry name" value="McbC_SagB-like_oxidoreductase"/>
    <property type="match status" value="1"/>
</dbReference>
<dbReference type="PANTHER" id="PTHR43745:SF2">
    <property type="entry name" value="NITROREDUCTASE MJ1384-RELATED"/>
    <property type="match status" value="1"/>
</dbReference>
<dbReference type="InterPro" id="IPR000415">
    <property type="entry name" value="Nitroreductase-like"/>
</dbReference>
<comment type="caution">
    <text evidence="2">The sequence shown here is derived from an EMBL/GenBank/DDBJ whole genome shotgun (WGS) entry which is preliminary data.</text>
</comment>
<evidence type="ECO:0000259" key="1">
    <source>
        <dbReference type="Pfam" id="PF00881"/>
    </source>
</evidence>
<dbReference type="Pfam" id="PF00881">
    <property type="entry name" value="Nitroreductase"/>
    <property type="match status" value="1"/>
</dbReference>